<evidence type="ECO:0000256" key="1">
    <source>
        <dbReference type="SAM" id="Phobius"/>
    </source>
</evidence>
<dbReference type="KEGG" id="esu:EUS_11530"/>
<feature type="transmembrane region" description="Helical" evidence="1">
    <location>
        <begin position="60"/>
        <end position="77"/>
    </location>
</feature>
<reference evidence="2 3" key="1">
    <citation type="submission" date="2010-03" db="EMBL/GenBank/DDBJ databases">
        <title>The genome sequence of Eubacterium siraeum 70/3.</title>
        <authorList>
            <consortium name="metaHIT consortium -- http://www.metahit.eu/"/>
            <person name="Pajon A."/>
            <person name="Turner K."/>
            <person name="Parkhill J."/>
            <person name="Duncan S."/>
            <person name="Flint H."/>
        </authorList>
    </citation>
    <scope>NUCLEOTIDE SEQUENCE [LARGE SCALE GENOMIC DNA]</scope>
    <source>
        <strain evidence="2 3">70/3</strain>
    </source>
</reference>
<evidence type="ECO:0008006" key="4">
    <source>
        <dbReference type="Google" id="ProtNLM"/>
    </source>
</evidence>
<feature type="transmembrane region" description="Helical" evidence="1">
    <location>
        <begin position="34"/>
        <end position="53"/>
    </location>
</feature>
<dbReference type="EMBL" id="FP929044">
    <property type="protein sequence ID" value="CBK96336.1"/>
    <property type="molecule type" value="Genomic_DNA"/>
</dbReference>
<organism evidence="2 3">
    <name type="scientific">[Eubacterium] siraeum 70/3</name>
    <dbReference type="NCBI Taxonomy" id="657319"/>
    <lineage>
        <taxon>Bacteria</taxon>
        <taxon>Bacillati</taxon>
        <taxon>Bacillota</taxon>
        <taxon>Clostridia</taxon>
        <taxon>Eubacteriales</taxon>
        <taxon>Oscillospiraceae</taxon>
        <taxon>Oscillospiraceae incertae sedis</taxon>
    </lineage>
</organism>
<keyword evidence="1" id="KW-0812">Transmembrane</keyword>
<dbReference type="BioCyc" id="ESIR657319:G136K-977-MONOMER"/>
<keyword evidence="1" id="KW-1133">Transmembrane helix</keyword>
<name>D4JTB7_9FIRM</name>
<feature type="transmembrane region" description="Helical" evidence="1">
    <location>
        <begin position="206"/>
        <end position="223"/>
    </location>
</feature>
<dbReference type="PATRIC" id="fig|657319.3.peg.1438"/>
<keyword evidence="1" id="KW-0472">Membrane</keyword>
<evidence type="ECO:0000313" key="2">
    <source>
        <dbReference type="EMBL" id="CBK96336.1"/>
    </source>
</evidence>
<feature type="transmembrane region" description="Helical" evidence="1">
    <location>
        <begin position="259"/>
        <end position="278"/>
    </location>
</feature>
<feature type="transmembrane region" description="Helical" evidence="1">
    <location>
        <begin position="176"/>
        <end position="194"/>
    </location>
</feature>
<reference evidence="2 3" key="2">
    <citation type="submission" date="2010-03" db="EMBL/GenBank/DDBJ databases">
        <authorList>
            <person name="Pajon A."/>
        </authorList>
    </citation>
    <scope>NUCLEOTIDE SEQUENCE [LARGE SCALE GENOMIC DNA]</scope>
    <source>
        <strain evidence="2 3">70/3</strain>
    </source>
</reference>
<feature type="transmembrane region" description="Helical" evidence="1">
    <location>
        <begin position="235"/>
        <end position="252"/>
    </location>
</feature>
<proteinExistence type="predicted"/>
<accession>D4JTB7</accession>
<evidence type="ECO:0000313" key="3">
    <source>
        <dbReference type="Proteomes" id="UP000008803"/>
    </source>
</evidence>
<gene>
    <name evidence="2" type="ORF">EUS_11530</name>
</gene>
<dbReference type="AlphaFoldDB" id="D4JTB7"/>
<sequence>MTVMVLMLLVVACYTVCGLSDKYSVAKLKFDGNSFTFLMALPTAVLLLPLMPFSDMHLQLCWQSVLAAVLIMVSKLLEFKMSALVLTEMSAFELKAWLGLCLFASYATDIITATDTFSVLKLLAIVVTAAGLFMIARSEREHISYKKIAVPLFFYLLSKFGYGFIITASAPYISSYFALLFGLILLAAVLAPFVHPIRMIKDKPKGCAFVALTKIPNALGLVLENAVIATSMTNYSFIQPMIMVALFFIGLIRKESTKPLNIIGSIVCISGIAAFQIFGLI</sequence>
<dbReference type="Proteomes" id="UP000008803">
    <property type="component" value="Chromosome"/>
</dbReference>
<feature type="transmembrane region" description="Helical" evidence="1">
    <location>
        <begin position="148"/>
        <end position="170"/>
    </location>
</feature>
<protein>
    <recommendedName>
        <fullName evidence="4">EamA-like transporter family</fullName>
    </recommendedName>
</protein>
<dbReference type="HOGENOM" id="CLU_1000211_0_0_9"/>
<feature type="transmembrane region" description="Helical" evidence="1">
    <location>
        <begin position="117"/>
        <end position="136"/>
    </location>
</feature>